<dbReference type="RefSeq" id="WP_021779652.1">
    <property type="nucleotide sequence ID" value="NZ_BATA01000005.1"/>
</dbReference>
<dbReference type="Proteomes" id="UP000016986">
    <property type="component" value="Unassembled WGS sequence"/>
</dbReference>
<protein>
    <submittedName>
        <fullName evidence="2">Uncharacterized protein</fullName>
    </submittedName>
</protein>
<gene>
    <name evidence="2" type="ORF">MBEHAL_0384</name>
</gene>
<keyword evidence="3" id="KW-1185">Reference proteome</keyword>
<proteinExistence type="predicted"/>
<feature type="compositionally biased region" description="Basic and acidic residues" evidence="1">
    <location>
        <begin position="23"/>
        <end position="32"/>
    </location>
</feature>
<feature type="compositionally biased region" description="Acidic residues" evidence="1">
    <location>
        <begin position="7"/>
        <end position="22"/>
    </location>
</feature>
<evidence type="ECO:0000313" key="3">
    <source>
        <dbReference type="Proteomes" id="UP000016986"/>
    </source>
</evidence>
<name>U3A1U3_9EURY</name>
<comment type="caution">
    <text evidence="2">The sequence shown here is derived from an EMBL/GenBank/DDBJ whole genome shotgun (WGS) entry which is preliminary data.</text>
</comment>
<sequence>MCHAEDGGGDDDAEECGDDDRDVEAVGREPASEKLPSAPGPPPRWTM</sequence>
<feature type="region of interest" description="Disordered" evidence="1">
    <location>
        <begin position="1"/>
        <end position="47"/>
    </location>
</feature>
<accession>U3A1U3</accession>
<organism evidence="2 3">
    <name type="scientific">Halarchaeum acidiphilum MH1-52-1</name>
    <dbReference type="NCBI Taxonomy" id="1261545"/>
    <lineage>
        <taxon>Archaea</taxon>
        <taxon>Methanobacteriati</taxon>
        <taxon>Methanobacteriota</taxon>
        <taxon>Stenosarchaea group</taxon>
        <taxon>Halobacteria</taxon>
        <taxon>Halobacteriales</taxon>
        <taxon>Halobacteriaceae</taxon>
    </lineage>
</organism>
<evidence type="ECO:0000313" key="2">
    <source>
        <dbReference type="EMBL" id="GAD51624.1"/>
    </source>
</evidence>
<dbReference type="EMBL" id="BATA01000005">
    <property type="protein sequence ID" value="GAD51624.1"/>
    <property type="molecule type" value="Genomic_DNA"/>
</dbReference>
<dbReference type="AlphaFoldDB" id="U3A1U3"/>
<reference evidence="2 3" key="1">
    <citation type="submission" date="2013-09" db="EMBL/GenBank/DDBJ databases">
        <title>Whole genome sequencing of Halarchaeum acidiphilum strain MH1-52-1.</title>
        <authorList>
            <person name="Shimane Y."/>
            <person name="Minegishi H."/>
            <person name="Nishi S."/>
            <person name="Echigo A."/>
            <person name="Shuto A."/>
            <person name="Konishi M."/>
            <person name="Ito T."/>
            <person name="Ohkuma M."/>
            <person name="Ohta Y."/>
            <person name="Nagano Y."/>
            <person name="Tsubouchi T."/>
            <person name="Mori K."/>
            <person name="Usui K."/>
            <person name="Kamekura M."/>
            <person name="Usami R."/>
            <person name="Takaki Y."/>
            <person name="Hatada Y."/>
        </authorList>
    </citation>
    <scope>NUCLEOTIDE SEQUENCE [LARGE SCALE GENOMIC DNA]</scope>
    <source>
        <strain evidence="2 3">JCM 16109</strain>
    </source>
</reference>
<evidence type="ECO:0000256" key="1">
    <source>
        <dbReference type="SAM" id="MobiDB-lite"/>
    </source>
</evidence>
<feature type="compositionally biased region" description="Pro residues" evidence="1">
    <location>
        <begin position="38"/>
        <end position="47"/>
    </location>
</feature>